<organism evidence="2 3">
    <name type="scientific">Tsukamurella soli</name>
    <dbReference type="NCBI Taxonomy" id="644556"/>
    <lineage>
        <taxon>Bacteria</taxon>
        <taxon>Bacillati</taxon>
        <taxon>Actinomycetota</taxon>
        <taxon>Actinomycetes</taxon>
        <taxon>Mycobacteriales</taxon>
        <taxon>Tsukamurellaceae</taxon>
        <taxon>Tsukamurella</taxon>
    </lineage>
</organism>
<reference evidence="3" key="1">
    <citation type="journal article" date="2019" name="Int. J. Syst. Evol. Microbiol.">
        <title>The Global Catalogue of Microorganisms (GCM) 10K type strain sequencing project: providing services to taxonomists for standard genome sequencing and annotation.</title>
        <authorList>
            <consortium name="The Broad Institute Genomics Platform"/>
            <consortium name="The Broad Institute Genome Sequencing Center for Infectious Disease"/>
            <person name="Wu L."/>
            <person name="Ma J."/>
        </authorList>
    </citation>
    <scope>NUCLEOTIDE SEQUENCE [LARGE SCALE GENOMIC DNA]</scope>
    <source>
        <strain evidence="3">JCM 17688</strain>
    </source>
</reference>
<accession>A0ABP8J068</accession>
<gene>
    <name evidence="2" type="ORF">GCM10023147_00390</name>
</gene>
<dbReference type="EMBL" id="BAABFR010000001">
    <property type="protein sequence ID" value="GAA4382551.1"/>
    <property type="molecule type" value="Genomic_DNA"/>
</dbReference>
<proteinExistence type="predicted"/>
<name>A0ABP8J068_9ACTN</name>
<sequence>MIVRGDAAMSTSSALITLLTSMNTLVDGGVRLGDTVISVLRDIVTDRPQITVGIRPEDLIAADHGITIQVDIVEDSDPTPMPTAARKPVTRSRLSSPASIGGHLPPSGARSR</sequence>
<evidence type="ECO:0000313" key="2">
    <source>
        <dbReference type="EMBL" id="GAA4382551.1"/>
    </source>
</evidence>
<evidence type="ECO:0000313" key="3">
    <source>
        <dbReference type="Proteomes" id="UP001500635"/>
    </source>
</evidence>
<comment type="caution">
    <text evidence="2">The sequence shown here is derived from an EMBL/GenBank/DDBJ whole genome shotgun (WGS) entry which is preliminary data.</text>
</comment>
<feature type="region of interest" description="Disordered" evidence="1">
    <location>
        <begin position="73"/>
        <end position="112"/>
    </location>
</feature>
<keyword evidence="3" id="KW-1185">Reference proteome</keyword>
<protein>
    <submittedName>
        <fullName evidence="2">Uncharacterized protein</fullName>
    </submittedName>
</protein>
<dbReference type="Proteomes" id="UP001500635">
    <property type="component" value="Unassembled WGS sequence"/>
</dbReference>
<evidence type="ECO:0000256" key="1">
    <source>
        <dbReference type="SAM" id="MobiDB-lite"/>
    </source>
</evidence>